<protein>
    <recommendedName>
        <fullName evidence="3">Reverse transcriptase domain-containing protein</fullName>
    </recommendedName>
</protein>
<evidence type="ECO:0000313" key="1">
    <source>
        <dbReference type="EMBL" id="GBN29466.1"/>
    </source>
</evidence>
<evidence type="ECO:0000313" key="2">
    <source>
        <dbReference type="Proteomes" id="UP000499080"/>
    </source>
</evidence>
<dbReference type="AlphaFoldDB" id="A0A4Y2MUY6"/>
<gene>
    <name evidence="1" type="ORF">AVEN_151903_1</name>
</gene>
<name>A0A4Y2MUY6_ARAVE</name>
<reference evidence="1 2" key="1">
    <citation type="journal article" date="2019" name="Sci. Rep.">
        <title>Orb-weaving spider Araneus ventricosus genome elucidates the spidroin gene catalogue.</title>
        <authorList>
            <person name="Kono N."/>
            <person name="Nakamura H."/>
            <person name="Ohtoshi R."/>
            <person name="Moran D.A.P."/>
            <person name="Shinohara A."/>
            <person name="Yoshida Y."/>
            <person name="Fujiwara M."/>
            <person name="Mori M."/>
            <person name="Tomita M."/>
            <person name="Arakawa K."/>
        </authorList>
    </citation>
    <scope>NUCLEOTIDE SEQUENCE [LARGE SCALE GENOMIC DNA]</scope>
</reference>
<keyword evidence="2" id="KW-1185">Reference proteome</keyword>
<dbReference type="EMBL" id="BGPR01007778">
    <property type="protein sequence ID" value="GBN29466.1"/>
    <property type="molecule type" value="Genomic_DNA"/>
</dbReference>
<accession>A0A4Y2MUY6</accession>
<evidence type="ECO:0008006" key="3">
    <source>
        <dbReference type="Google" id="ProtNLM"/>
    </source>
</evidence>
<organism evidence="1 2">
    <name type="scientific">Araneus ventricosus</name>
    <name type="common">Orbweaver spider</name>
    <name type="synonym">Epeira ventricosa</name>
    <dbReference type="NCBI Taxonomy" id="182803"/>
    <lineage>
        <taxon>Eukaryota</taxon>
        <taxon>Metazoa</taxon>
        <taxon>Ecdysozoa</taxon>
        <taxon>Arthropoda</taxon>
        <taxon>Chelicerata</taxon>
        <taxon>Arachnida</taxon>
        <taxon>Araneae</taxon>
        <taxon>Araneomorphae</taxon>
        <taxon>Entelegynae</taxon>
        <taxon>Araneoidea</taxon>
        <taxon>Araneidae</taxon>
        <taxon>Araneus</taxon>
    </lineage>
</organism>
<dbReference type="Proteomes" id="UP000499080">
    <property type="component" value="Unassembled WGS sequence"/>
</dbReference>
<sequence>MIEGITFNLQKPFSFLKETLAQLSLESWRREWEEGTTSLHTFDDLMKVAVISKQWARNEIQFVTGHVPFPSYFKRFGLAVSRNFACDDVGTPFLCLSSYPFLSFQNSFNNT</sequence>
<dbReference type="OrthoDB" id="8058917at2759"/>
<proteinExistence type="predicted"/>
<comment type="caution">
    <text evidence="1">The sequence shown here is derived from an EMBL/GenBank/DDBJ whole genome shotgun (WGS) entry which is preliminary data.</text>
</comment>